<evidence type="ECO:0000256" key="5">
    <source>
        <dbReference type="SAM" id="Coils"/>
    </source>
</evidence>
<evidence type="ECO:0000256" key="4">
    <source>
        <dbReference type="ARBA" id="ARBA00023212"/>
    </source>
</evidence>
<dbReference type="InterPro" id="IPR052116">
    <property type="entry name" value="Centro_Cilium_Assembly"/>
</dbReference>
<feature type="region of interest" description="Disordered" evidence="6">
    <location>
        <begin position="40"/>
        <end position="92"/>
    </location>
</feature>
<reference evidence="7" key="1">
    <citation type="submission" date="2025-08" db="UniProtKB">
        <authorList>
            <consortium name="Ensembl"/>
        </authorList>
    </citation>
    <scope>IDENTIFICATION</scope>
</reference>
<dbReference type="GO" id="GO:0005886">
    <property type="term" value="C:plasma membrane"/>
    <property type="evidence" value="ECO:0007669"/>
    <property type="project" value="TreeGrafter"/>
</dbReference>
<keyword evidence="3 5" id="KW-0175">Coiled coil</keyword>
<evidence type="ECO:0000313" key="7">
    <source>
        <dbReference type="Ensembl" id="ENSPSTP00000000175.1"/>
    </source>
</evidence>
<dbReference type="PANTHER" id="PTHR23170">
    <property type="entry name" value="NY-REN-58 ANTIGEN"/>
    <property type="match status" value="1"/>
</dbReference>
<feature type="coiled-coil region" evidence="5">
    <location>
        <begin position="427"/>
        <end position="785"/>
    </location>
</feature>
<dbReference type="AlphaFoldDB" id="A0A8C9EG86"/>
<organism evidence="7 8">
    <name type="scientific">Pavo cristatus</name>
    <name type="common">Indian peafowl</name>
    <name type="synonym">Blue peafowl</name>
    <dbReference type="NCBI Taxonomy" id="9049"/>
    <lineage>
        <taxon>Eukaryota</taxon>
        <taxon>Metazoa</taxon>
        <taxon>Chordata</taxon>
        <taxon>Craniata</taxon>
        <taxon>Vertebrata</taxon>
        <taxon>Euteleostomi</taxon>
        <taxon>Archelosauria</taxon>
        <taxon>Archosauria</taxon>
        <taxon>Dinosauria</taxon>
        <taxon>Saurischia</taxon>
        <taxon>Theropoda</taxon>
        <taxon>Coelurosauria</taxon>
        <taxon>Aves</taxon>
        <taxon>Neognathae</taxon>
        <taxon>Galloanserae</taxon>
        <taxon>Galliformes</taxon>
        <taxon>Phasianidae</taxon>
        <taxon>Phasianinae</taxon>
        <taxon>Pavo</taxon>
    </lineage>
</organism>
<reference evidence="7" key="2">
    <citation type="submission" date="2025-09" db="UniProtKB">
        <authorList>
            <consortium name="Ensembl"/>
        </authorList>
    </citation>
    <scope>IDENTIFICATION</scope>
</reference>
<evidence type="ECO:0008006" key="9">
    <source>
        <dbReference type="Google" id="ProtNLM"/>
    </source>
</evidence>
<proteinExistence type="predicted"/>
<keyword evidence="8" id="KW-1185">Reference proteome</keyword>
<evidence type="ECO:0000256" key="1">
    <source>
        <dbReference type="ARBA" id="ARBA00004300"/>
    </source>
</evidence>
<dbReference type="InterPro" id="IPR001611">
    <property type="entry name" value="Leu-rich_rpt"/>
</dbReference>
<sequence>MRVGPGGHGALTSHEDLQQLRHQQQRVAVYCEDRALRAGGRMEGRPRERRPRRPVPRVLPSRKCSRSSRSTVSCAERAAVSGARPAGPGRGRSVPHLPEAGFPLLHGAARPHLPDARGAGRGGVRRLRGGSAALGGGRYRPAAMEEFRRAYARLCAAPQDAVLRRLRERGEAPGRARLDLAEQSLSLETCGALGRLLPGAAHFAEVALGDCGLSEDGVKLLLHGLCSNTTVKSLDLKGNNLRTTGAEALGKLLRQNKSIRSLILEWNSLGVWEEGFSFFCQGLGANNFLQRLDLRNNQINHHGAGELAVALKRNASLQELDLRWNNVGLLGGRALLSCLQSNKTLKKLELAGNNVPSDILKAVEQAMDHNRDRQTILSETQNRTCVLSKEILNLKDEKTKQFLDLMDTIDKQREEIARSGRISAGRVSQLQEALNEQHSIMNSLKAKLQMTEAALALSEQKVHNLGELLSATKQEQANMAERHFAELQQQKQEGADREGKLFRDLSASNEKNLFLRNQVDELEKKCKVQQDQLFQLKQDLTNTTAELKLRAVQAEERLEMEKRRFKQSLEDMESLRLKEVDHLTQHMEASERSMQDRVQRLEAIRIALEEELSQVKAAALTERSHAEEELIKVRNQARLDEQQRLEHLEEKLRLMTEARDEAQNCCLKQKQMVGEAQVKANQLSLHADGLRRRIEELQQDLNSKEQEKVTEVNKVKVELQEQIGHLQAERTAQEGLREKIAALERQLKVLSSNHREALLDKEGEISVLMEKLRMKEADISRMREEEAQRASILQNAIMAYVQGSSLGTHSLRK</sequence>
<dbReference type="PANTHER" id="PTHR23170:SF3">
    <property type="entry name" value="LEUCINE-RICH REPEAT-CONTAINING PROTEIN 45"/>
    <property type="match status" value="1"/>
</dbReference>
<evidence type="ECO:0000256" key="3">
    <source>
        <dbReference type="ARBA" id="ARBA00023054"/>
    </source>
</evidence>
<evidence type="ECO:0000256" key="6">
    <source>
        <dbReference type="SAM" id="MobiDB-lite"/>
    </source>
</evidence>
<dbReference type="Pfam" id="PF13516">
    <property type="entry name" value="LRR_6"/>
    <property type="match status" value="3"/>
</dbReference>
<comment type="subcellular location">
    <subcellularLocation>
        <location evidence="1">Cytoplasm</location>
        <location evidence="1">Cytoskeleton</location>
        <location evidence="1">Microtubule organizing center</location>
        <location evidence="1">Centrosome</location>
    </subcellularLocation>
</comment>
<accession>A0A8C9EG86</accession>
<keyword evidence="4" id="KW-0206">Cytoskeleton</keyword>
<dbReference type="InterPro" id="IPR032675">
    <property type="entry name" value="LRR_dom_sf"/>
</dbReference>
<feature type="compositionally biased region" description="Low complexity" evidence="6">
    <location>
        <begin position="77"/>
        <end position="92"/>
    </location>
</feature>
<evidence type="ECO:0000256" key="2">
    <source>
        <dbReference type="ARBA" id="ARBA00022490"/>
    </source>
</evidence>
<dbReference type="Ensembl" id="ENSPSTT00000000189.1">
    <property type="protein sequence ID" value="ENSPSTP00000000175.1"/>
    <property type="gene ID" value="ENSPSTG00000000168.1"/>
</dbReference>
<name>A0A8C9EG86_PAVCR</name>
<protein>
    <recommendedName>
        <fullName evidence="9">Leucine rich repeat containing 45</fullName>
    </recommendedName>
</protein>
<dbReference type="Gene3D" id="3.80.10.10">
    <property type="entry name" value="Ribonuclease Inhibitor"/>
    <property type="match status" value="2"/>
</dbReference>
<dbReference type="SUPFAM" id="SSF52047">
    <property type="entry name" value="RNI-like"/>
    <property type="match status" value="1"/>
</dbReference>
<dbReference type="SMART" id="SM00368">
    <property type="entry name" value="LRR_RI"/>
    <property type="match status" value="6"/>
</dbReference>
<dbReference type="GO" id="GO:0005813">
    <property type="term" value="C:centrosome"/>
    <property type="evidence" value="ECO:0007669"/>
    <property type="project" value="UniProtKB-SubCell"/>
</dbReference>
<keyword evidence="2" id="KW-0963">Cytoplasm</keyword>
<evidence type="ECO:0000313" key="8">
    <source>
        <dbReference type="Proteomes" id="UP000694428"/>
    </source>
</evidence>
<dbReference type="Proteomes" id="UP000694428">
    <property type="component" value="Unplaced"/>
</dbReference>